<accession>A0A8S1QME3</accession>
<comment type="caution">
    <text evidence="1">The sequence shown here is derived from an EMBL/GenBank/DDBJ whole genome shotgun (WGS) entry which is preliminary data.</text>
</comment>
<name>A0A8S1QME3_9CILI</name>
<sequence length="42" mass="5143">MKFIKFIKLYIVVPQEYQMNHSHYQCDCSQTTPNYQCQIQRS</sequence>
<dbReference type="EMBL" id="CAJJDN010000109">
    <property type="protein sequence ID" value="CAD8115757.1"/>
    <property type="molecule type" value="Genomic_DNA"/>
</dbReference>
<protein>
    <submittedName>
        <fullName evidence="1">Uncharacterized protein</fullName>
    </submittedName>
</protein>
<proteinExistence type="predicted"/>
<keyword evidence="2" id="KW-1185">Reference proteome</keyword>
<dbReference type="AlphaFoldDB" id="A0A8S1QME3"/>
<evidence type="ECO:0000313" key="2">
    <source>
        <dbReference type="Proteomes" id="UP000692954"/>
    </source>
</evidence>
<dbReference type="Proteomes" id="UP000692954">
    <property type="component" value="Unassembled WGS sequence"/>
</dbReference>
<reference evidence="1" key="1">
    <citation type="submission" date="2021-01" db="EMBL/GenBank/DDBJ databases">
        <authorList>
            <consortium name="Genoscope - CEA"/>
            <person name="William W."/>
        </authorList>
    </citation>
    <scope>NUCLEOTIDE SEQUENCE</scope>
</reference>
<gene>
    <name evidence="1" type="ORF">PSON_ATCC_30995.1.T1090086</name>
</gene>
<evidence type="ECO:0000313" key="1">
    <source>
        <dbReference type="EMBL" id="CAD8115757.1"/>
    </source>
</evidence>
<organism evidence="1 2">
    <name type="scientific">Paramecium sonneborni</name>
    <dbReference type="NCBI Taxonomy" id="65129"/>
    <lineage>
        <taxon>Eukaryota</taxon>
        <taxon>Sar</taxon>
        <taxon>Alveolata</taxon>
        <taxon>Ciliophora</taxon>
        <taxon>Intramacronucleata</taxon>
        <taxon>Oligohymenophorea</taxon>
        <taxon>Peniculida</taxon>
        <taxon>Parameciidae</taxon>
        <taxon>Paramecium</taxon>
    </lineage>
</organism>